<dbReference type="GeneID" id="6081942"/>
<dbReference type="RefSeq" id="XP_001886215.1">
    <property type="nucleotide sequence ID" value="XM_001886180.1"/>
</dbReference>
<organism evidence="3">
    <name type="scientific">Laccaria bicolor (strain S238N-H82 / ATCC MYA-4686)</name>
    <name type="common">Bicoloured deceiver</name>
    <name type="synonym">Laccaria laccata var. bicolor</name>
    <dbReference type="NCBI Taxonomy" id="486041"/>
    <lineage>
        <taxon>Eukaryota</taxon>
        <taxon>Fungi</taxon>
        <taxon>Dikarya</taxon>
        <taxon>Basidiomycota</taxon>
        <taxon>Agaricomycotina</taxon>
        <taxon>Agaricomycetes</taxon>
        <taxon>Agaricomycetidae</taxon>
        <taxon>Agaricales</taxon>
        <taxon>Agaricineae</taxon>
        <taxon>Hydnangiaceae</taxon>
        <taxon>Laccaria</taxon>
    </lineage>
</organism>
<evidence type="ECO:0000313" key="2">
    <source>
        <dbReference type="EMBL" id="EDR03074.1"/>
    </source>
</evidence>
<dbReference type="AlphaFoldDB" id="B0DQQ8"/>
<dbReference type="KEGG" id="lbc:LACBIDRAFT_331840"/>
<keyword evidence="3" id="KW-1185">Reference proteome</keyword>
<evidence type="ECO:0000313" key="3">
    <source>
        <dbReference type="Proteomes" id="UP000001194"/>
    </source>
</evidence>
<dbReference type="HOGENOM" id="CLU_063926_0_0_1"/>
<dbReference type="EMBL" id="DS547126">
    <property type="protein sequence ID" value="EDR03074.1"/>
    <property type="molecule type" value="Genomic_DNA"/>
</dbReference>
<dbReference type="InParanoid" id="B0DQQ8"/>
<feature type="chain" id="PRO_5002748773" evidence="1">
    <location>
        <begin position="26"/>
        <end position="426"/>
    </location>
</feature>
<protein>
    <submittedName>
        <fullName evidence="2">Predicted protein</fullName>
    </submittedName>
</protein>
<feature type="signal peptide" evidence="1">
    <location>
        <begin position="1"/>
        <end position="25"/>
    </location>
</feature>
<reference evidence="2 3" key="1">
    <citation type="journal article" date="2008" name="Nature">
        <title>The genome of Laccaria bicolor provides insights into mycorrhizal symbiosis.</title>
        <authorList>
            <person name="Martin F."/>
            <person name="Aerts A."/>
            <person name="Ahren D."/>
            <person name="Brun A."/>
            <person name="Danchin E.G.J."/>
            <person name="Duchaussoy F."/>
            <person name="Gibon J."/>
            <person name="Kohler A."/>
            <person name="Lindquist E."/>
            <person name="Pereda V."/>
            <person name="Salamov A."/>
            <person name="Shapiro H.J."/>
            <person name="Wuyts J."/>
            <person name="Blaudez D."/>
            <person name="Buee M."/>
            <person name="Brokstein P."/>
            <person name="Canbaeck B."/>
            <person name="Cohen D."/>
            <person name="Courty P.E."/>
            <person name="Coutinho P.M."/>
            <person name="Delaruelle C."/>
            <person name="Detter J.C."/>
            <person name="Deveau A."/>
            <person name="DiFazio S."/>
            <person name="Duplessis S."/>
            <person name="Fraissinet-Tachet L."/>
            <person name="Lucic E."/>
            <person name="Frey-Klett P."/>
            <person name="Fourrey C."/>
            <person name="Feussner I."/>
            <person name="Gay G."/>
            <person name="Grimwood J."/>
            <person name="Hoegger P.J."/>
            <person name="Jain P."/>
            <person name="Kilaru S."/>
            <person name="Labbe J."/>
            <person name="Lin Y.C."/>
            <person name="Legue V."/>
            <person name="Le Tacon F."/>
            <person name="Marmeisse R."/>
            <person name="Melayah D."/>
            <person name="Montanini B."/>
            <person name="Muratet M."/>
            <person name="Nehls U."/>
            <person name="Niculita-Hirzel H."/>
            <person name="Oudot-Le Secq M.P."/>
            <person name="Peter M."/>
            <person name="Quesneville H."/>
            <person name="Rajashekar B."/>
            <person name="Reich M."/>
            <person name="Rouhier N."/>
            <person name="Schmutz J."/>
            <person name="Yin T."/>
            <person name="Chalot M."/>
            <person name="Henrissat B."/>
            <person name="Kuees U."/>
            <person name="Lucas S."/>
            <person name="Van de Peer Y."/>
            <person name="Podila G.K."/>
            <person name="Polle A."/>
            <person name="Pukkila P.J."/>
            <person name="Richardson P.M."/>
            <person name="Rouze P."/>
            <person name="Sanders I.R."/>
            <person name="Stajich J.E."/>
            <person name="Tunlid A."/>
            <person name="Tuskan G."/>
            <person name="Grigoriev I.V."/>
        </authorList>
    </citation>
    <scope>NUCLEOTIDE SEQUENCE [LARGE SCALE GENOMIC DNA]</scope>
    <source>
        <strain evidence="3">S238N-H82 / ATCC MYA-4686</strain>
    </source>
</reference>
<accession>B0DQQ8</accession>
<dbReference type="OrthoDB" id="5803672at2759"/>
<name>B0DQQ8_LACBS</name>
<sequence length="426" mass="47016">MFGFWLSRLTLPLLASWSPKPLSDAEEYPSLCLHSKTLERLAECLEEFIVPRGFYDRVSYNAAQPDTSQRAAWSNIISSLLHVDGNCSSIQVPASLKGLYDVVTFTENTGASFCVFFELTADCHAYRKGWGAMIVPARREAVSRDVHISAPHPGFDVGTPAQAAYIFKATGSKSFLMAGRTRTAFLNPSPCISTASLSGYYETDPAHNNVPFIQDFSYYLLIVLQGEPFFDASLAIYDWQQRRGCPSSTPNISVSGTRNLKLTFSQGRSSTSKAWYIDSNDRPVKRLRGHLQLAFPLWNVSLPPDSSCALTATRNVVGRYINGVDEHSVCHTDADPSDVSGEFIHVEQDDTSRGAKSYKLWAAAVRRTFGTICAEGMSVDPDTGLCAYSRPRGPAGDPIFDNVMFPGLSRGIRAQWLLWIPLLNPL</sequence>
<proteinExistence type="predicted"/>
<dbReference type="Proteomes" id="UP000001194">
    <property type="component" value="Unassembled WGS sequence"/>
</dbReference>
<keyword evidence="1" id="KW-0732">Signal</keyword>
<evidence type="ECO:0000256" key="1">
    <source>
        <dbReference type="SAM" id="SignalP"/>
    </source>
</evidence>
<gene>
    <name evidence="2" type="ORF">LACBIDRAFT_331840</name>
</gene>